<protein>
    <recommendedName>
        <fullName evidence="2">Malectin-like domain-containing protein</fullName>
    </recommendedName>
</protein>
<dbReference type="PANTHER" id="PTHR45631:SF211">
    <property type="entry name" value="OS02G0151100 PROTEIN"/>
    <property type="match status" value="1"/>
</dbReference>
<name>A0A9Q0HKV6_9POAL</name>
<evidence type="ECO:0000256" key="1">
    <source>
        <dbReference type="ARBA" id="ARBA00004167"/>
    </source>
</evidence>
<gene>
    <name evidence="3" type="ORF">LUZ63_013658</name>
</gene>
<dbReference type="Pfam" id="PF12819">
    <property type="entry name" value="Malectin_like"/>
    <property type="match status" value="1"/>
</dbReference>
<sequence length="186" mass="20768">MVFPLIYSSFTTWFKKKKKRYPVDPYDRIWKTYTKDTWTAISTNSTFKKDAVYATPSIVMQTAASTTSTNQSLDLAWKSSNESTSTVFSIIVHFGEIHDIPSNDRRQFDILLNGIPTNNNVIPTKLYPGYAAYWVSGVTVYNVSLKATSISTLPPLLNALELLVVTPATGIPTNSGDVKFDHTCLI</sequence>
<organism evidence="3 4">
    <name type="scientific">Rhynchospora breviuscula</name>
    <dbReference type="NCBI Taxonomy" id="2022672"/>
    <lineage>
        <taxon>Eukaryota</taxon>
        <taxon>Viridiplantae</taxon>
        <taxon>Streptophyta</taxon>
        <taxon>Embryophyta</taxon>
        <taxon>Tracheophyta</taxon>
        <taxon>Spermatophyta</taxon>
        <taxon>Magnoliopsida</taxon>
        <taxon>Liliopsida</taxon>
        <taxon>Poales</taxon>
        <taxon>Cyperaceae</taxon>
        <taxon>Cyperoideae</taxon>
        <taxon>Rhynchosporeae</taxon>
        <taxon>Rhynchospora</taxon>
    </lineage>
</organism>
<dbReference type="EMBL" id="JAMQYH010000004">
    <property type="protein sequence ID" value="KAJ1689503.1"/>
    <property type="molecule type" value="Genomic_DNA"/>
</dbReference>
<dbReference type="GO" id="GO:0016020">
    <property type="term" value="C:membrane"/>
    <property type="evidence" value="ECO:0007669"/>
    <property type="project" value="UniProtKB-SubCell"/>
</dbReference>
<proteinExistence type="predicted"/>
<comment type="subcellular location">
    <subcellularLocation>
        <location evidence="1">Membrane</location>
        <topology evidence="1">Single-pass membrane protein</topology>
    </subcellularLocation>
</comment>
<evidence type="ECO:0000313" key="4">
    <source>
        <dbReference type="Proteomes" id="UP001151287"/>
    </source>
</evidence>
<keyword evidence="4" id="KW-1185">Reference proteome</keyword>
<dbReference type="AlphaFoldDB" id="A0A9Q0HKV6"/>
<accession>A0A9Q0HKV6</accession>
<dbReference type="InterPro" id="IPR024788">
    <property type="entry name" value="Malectin-like_Carb-bd_dom"/>
</dbReference>
<dbReference type="Proteomes" id="UP001151287">
    <property type="component" value="Unassembled WGS sequence"/>
</dbReference>
<evidence type="ECO:0000313" key="3">
    <source>
        <dbReference type="EMBL" id="KAJ1689503.1"/>
    </source>
</evidence>
<reference evidence="3" key="1">
    <citation type="journal article" date="2022" name="Cell">
        <title>Repeat-based holocentromeres influence genome architecture and karyotype evolution.</title>
        <authorList>
            <person name="Hofstatter P.G."/>
            <person name="Thangavel G."/>
            <person name="Lux T."/>
            <person name="Neumann P."/>
            <person name="Vondrak T."/>
            <person name="Novak P."/>
            <person name="Zhang M."/>
            <person name="Costa L."/>
            <person name="Castellani M."/>
            <person name="Scott A."/>
            <person name="Toegelov H."/>
            <person name="Fuchs J."/>
            <person name="Mata-Sucre Y."/>
            <person name="Dias Y."/>
            <person name="Vanzela A.L.L."/>
            <person name="Huettel B."/>
            <person name="Almeida C.C.S."/>
            <person name="Simkova H."/>
            <person name="Souza G."/>
            <person name="Pedrosa-Harand A."/>
            <person name="Macas J."/>
            <person name="Mayer K.F.X."/>
            <person name="Houben A."/>
            <person name="Marques A."/>
        </authorList>
    </citation>
    <scope>NUCLEOTIDE SEQUENCE</scope>
    <source>
        <strain evidence="3">RhyBre1mFocal</strain>
    </source>
</reference>
<dbReference type="OrthoDB" id="785492at2759"/>
<evidence type="ECO:0000259" key="2">
    <source>
        <dbReference type="Pfam" id="PF12819"/>
    </source>
</evidence>
<dbReference type="PANTHER" id="PTHR45631">
    <property type="entry name" value="OS07G0107800 PROTEIN-RELATED"/>
    <property type="match status" value="1"/>
</dbReference>
<comment type="caution">
    <text evidence="3">The sequence shown here is derived from an EMBL/GenBank/DDBJ whole genome shotgun (WGS) entry which is preliminary data.</text>
</comment>
<feature type="domain" description="Malectin-like" evidence="2">
    <location>
        <begin position="18"/>
        <end position="162"/>
    </location>
</feature>